<dbReference type="EMBL" id="CABFNQ020000451">
    <property type="protein sequence ID" value="CAH0015736.1"/>
    <property type="molecule type" value="Genomic_DNA"/>
</dbReference>
<proteinExistence type="predicted"/>
<evidence type="ECO:0000313" key="4">
    <source>
        <dbReference type="Proteomes" id="UP000696573"/>
    </source>
</evidence>
<dbReference type="PIRSF" id="PIRSF014899">
    <property type="entry name" value="UCP014899"/>
    <property type="match status" value="1"/>
</dbReference>
<dbReference type="Gene3D" id="3.40.220.10">
    <property type="entry name" value="Leucine Aminopeptidase, subunit E, domain 1"/>
    <property type="match status" value="1"/>
</dbReference>
<gene>
    <name evidence="3" type="ORF">CRHIZ90672A_00007927</name>
</gene>
<dbReference type="PANTHER" id="PTHR35596:SF1">
    <property type="entry name" value="MICROBIAL-TYPE PARG CATALYTIC DOMAIN-CONTAINING PROTEIN"/>
    <property type="match status" value="1"/>
</dbReference>
<dbReference type="NCBIfam" id="TIGR02452">
    <property type="entry name" value="TIGR02452 family protein"/>
    <property type="match status" value="1"/>
</dbReference>
<dbReference type="PANTHER" id="PTHR35596">
    <property type="entry name" value="DUF2263 DOMAIN-CONTAINING PROTEIN"/>
    <property type="match status" value="1"/>
</dbReference>
<dbReference type="InterPro" id="IPR012664">
    <property type="entry name" value="CHP02452"/>
</dbReference>
<dbReference type="InterPro" id="IPR043472">
    <property type="entry name" value="Macro_dom-like"/>
</dbReference>
<evidence type="ECO:0000313" key="3">
    <source>
        <dbReference type="EMBL" id="CAH0015736.1"/>
    </source>
</evidence>
<dbReference type="SUPFAM" id="SSF52949">
    <property type="entry name" value="Macro domain-like"/>
    <property type="match status" value="1"/>
</dbReference>
<evidence type="ECO:0000259" key="2">
    <source>
        <dbReference type="Pfam" id="PF10021"/>
    </source>
</evidence>
<dbReference type="AlphaFoldDB" id="A0A9N9V0M6"/>
<name>A0A9N9V0M6_9HYPO</name>
<comment type="caution">
    <text evidence="3">The sequence shown here is derived from an EMBL/GenBank/DDBJ whole genome shotgun (WGS) entry which is preliminary data.</text>
</comment>
<organism evidence="3 4">
    <name type="scientific">Clonostachys rhizophaga</name>
    <dbReference type="NCBI Taxonomy" id="160324"/>
    <lineage>
        <taxon>Eukaryota</taxon>
        <taxon>Fungi</taxon>
        <taxon>Dikarya</taxon>
        <taxon>Ascomycota</taxon>
        <taxon>Pezizomycotina</taxon>
        <taxon>Sordariomycetes</taxon>
        <taxon>Hypocreomycetidae</taxon>
        <taxon>Hypocreales</taxon>
        <taxon>Bionectriaceae</taxon>
        <taxon>Clonostachys</taxon>
    </lineage>
</organism>
<protein>
    <recommendedName>
        <fullName evidence="2">Microbial-type PARG catalytic domain-containing protein</fullName>
    </recommendedName>
</protein>
<dbReference type="InterPro" id="IPR019261">
    <property type="entry name" value="PARG_cat_microbial"/>
</dbReference>
<dbReference type="Pfam" id="PF10021">
    <property type="entry name" value="PARG_cat_microb"/>
    <property type="match status" value="1"/>
</dbReference>
<feature type="region of interest" description="Disordered" evidence="1">
    <location>
        <begin position="1"/>
        <end position="42"/>
    </location>
</feature>
<feature type="compositionally biased region" description="Basic and acidic residues" evidence="1">
    <location>
        <begin position="1"/>
        <end position="41"/>
    </location>
</feature>
<accession>A0A9N9V0M6</accession>
<evidence type="ECO:0000256" key="1">
    <source>
        <dbReference type="SAM" id="MobiDB-lite"/>
    </source>
</evidence>
<reference evidence="3" key="1">
    <citation type="submission" date="2021-10" db="EMBL/GenBank/DDBJ databases">
        <authorList>
            <person name="Piombo E."/>
        </authorList>
    </citation>
    <scope>NUCLEOTIDE SEQUENCE</scope>
</reference>
<feature type="domain" description="Microbial-type PARG catalytic" evidence="2">
    <location>
        <begin position="78"/>
        <end position="180"/>
    </location>
</feature>
<sequence length="320" mass="36787">MSPGDRARYDEWLSEKTSRLKREDPADRARARQKEELRETAQETVQFLRRELKHRGTEDDAYKSTLCTMGTTRRLVPLAIPRFRDSAEIQVYNADTLNVAIGLSQAAAKSGYDPEKHNTRPLIVNFANPNKPGGGWLNGQLAQEEAICYRSSLALSLNEKFYPMRKDEAIYSPYVIIVRDDMESGHEIYKYRLPPISAVTVAAIREPDVTTYELQSTVGKRTIHEKDVFTHDQDRDLTKAKMRLTLRMAHNNDHRWLVLGALGCGVHKNPAEDIAHCWLEVLREDEFSGNRWAQIWFAVFDPKDDGNYDIFHKILNGQRV</sequence>
<dbReference type="OrthoDB" id="9985428at2759"/>
<keyword evidence="4" id="KW-1185">Reference proteome</keyword>
<dbReference type="Proteomes" id="UP000696573">
    <property type="component" value="Unassembled WGS sequence"/>
</dbReference>